<proteinExistence type="predicted"/>
<evidence type="ECO:0000313" key="1">
    <source>
        <dbReference type="EMBL" id="QYD73890.1"/>
    </source>
</evidence>
<dbReference type="EMBL" id="CP080096">
    <property type="protein sequence ID" value="QYD73890.1"/>
    <property type="molecule type" value="Genomic_DNA"/>
</dbReference>
<dbReference type="Proteomes" id="UP000826462">
    <property type="component" value="Chromosome 2"/>
</dbReference>
<organism evidence="1 2">
    <name type="scientific">Paraburkholderia edwinii</name>
    <dbReference type="NCBI Taxonomy" id="2861782"/>
    <lineage>
        <taxon>Bacteria</taxon>
        <taxon>Pseudomonadati</taxon>
        <taxon>Pseudomonadota</taxon>
        <taxon>Betaproteobacteria</taxon>
        <taxon>Burkholderiales</taxon>
        <taxon>Burkholderiaceae</taxon>
        <taxon>Paraburkholderia</taxon>
    </lineage>
</organism>
<keyword evidence="2" id="KW-1185">Reference proteome</keyword>
<gene>
    <name evidence="1" type="ORF">KZJ38_31750</name>
</gene>
<name>A0ABX8UY09_9BURK</name>
<evidence type="ECO:0000313" key="2">
    <source>
        <dbReference type="Proteomes" id="UP000826462"/>
    </source>
</evidence>
<reference evidence="1 2" key="1">
    <citation type="submission" date="2021-07" db="EMBL/GenBank/DDBJ databases">
        <title>Paraburkholderia edwinii protects Aspergillus sp. from phenazines by acting as a toxin sponge.</title>
        <authorList>
            <person name="Dahlstrom K.M."/>
            <person name="Newman D.K."/>
        </authorList>
    </citation>
    <scope>NUCLEOTIDE SEQUENCE [LARGE SCALE GENOMIC DNA]</scope>
    <source>
        <strain evidence="1 2">Pe01</strain>
    </source>
</reference>
<protein>
    <submittedName>
        <fullName evidence="1">Uncharacterized protein</fullName>
    </submittedName>
</protein>
<sequence length="97" mass="10690">MCGMCGLLGGGTHWSNVGVPDDGATRRQRRLLQVALANRILESFRLRLDDFHGQSFVLSSPTGATEVVANFTEVWKTAEKMLGKPLDPLTLFEDEGR</sequence>
<accession>A0ABX8UY09</accession>